<comment type="caution">
    <text evidence="3">The sequence shown here is derived from an EMBL/GenBank/DDBJ whole genome shotgun (WGS) entry which is preliminary data.</text>
</comment>
<keyword evidence="1" id="KW-0472">Membrane</keyword>
<accession>A0A3A6V2W1</accession>
<evidence type="ECO:0000313" key="3">
    <source>
        <dbReference type="EMBL" id="RJY29885.1"/>
    </source>
</evidence>
<sequence>MAFKLWFYPMKLLGKILLAFTALMIFVSITLWILAKNIKPETIKQLVSNKITAITHKQSQIDGTISWQLFPRPGLKFNKIHIGNENLNDNYSLLIDTLLLNLKITPLLKGHFVFSEINIDGLKLFINQENNEKPLSSEKNANQYNTTTYPNEQFAIQKLLLSHGQIILNSKGHSTVLKNIQIGAEQFNLKNSPFSVQIKAKLTDAAFLQTAKANINFKGRVSLSPSIIDELNSGISKSSIEGQLQIQNILLNQFAIKKINTTLKTHKRDIQFNPLTLSLYNGESIGDMDYVIATQQLLINQTATNLDGKQLITSLLKHPAISGNLDYSIHASIPLKALSIESLVSKGTITLKDGEVYNINLDQLLNNLKVKLNSLMTETPDNIKKLAQSADWDQNKNTQGNTKFKLANFKFQLQTGAISSDSFLLQTDKLQVNGEGRINLLNQEIYSNIKATLNDNSTDNTLQKIQQALGGYFPLVVSGTVENPIVLPDFKAISPVLSSLAIKSALTKPLKIIQKPLKELIH</sequence>
<gene>
    <name evidence="3" type="ORF">D1H98_12735</name>
</gene>
<organism evidence="3 4">
    <name type="scientific">Legionella pneumophila subsp. pneumophila</name>
    <dbReference type="NCBI Taxonomy" id="91891"/>
    <lineage>
        <taxon>Bacteria</taxon>
        <taxon>Pseudomonadati</taxon>
        <taxon>Pseudomonadota</taxon>
        <taxon>Gammaproteobacteria</taxon>
        <taxon>Legionellales</taxon>
        <taxon>Legionellaceae</taxon>
        <taxon>Legionella</taxon>
    </lineage>
</organism>
<name>A0A3A6V2W1_LEGPN</name>
<reference evidence="3 4" key="1">
    <citation type="submission" date="2018-08" db="EMBL/GenBank/DDBJ databases">
        <title>Genome Sequences of Legionella pneumophila subsp. pneumophila Isolates, Recovered from a Drinking Water System in a Large Builging.</title>
        <authorList>
            <person name="Gomez-Alvarez V."/>
            <person name="Boczek L."/>
            <person name="King D."/>
            <person name="Pemberton A."/>
            <person name="Pfaller S."/>
            <person name="Rodgers M."/>
            <person name="Santodomingo J."/>
            <person name="Revetta R."/>
        </authorList>
    </citation>
    <scope>NUCLEOTIDE SEQUENCE [LARGE SCALE GENOMIC DNA]</scope>
    <source>
        <strain evidence="3 4">L01C.1</strain>
    </source>
</reference>
<protein>
    <submittedName>
        <fullName evidence="3">AsmA family protein</fullName>
    </submittedName>
</protein>
<dbReference type="EMBL" id="QWDR01000002">
    <property type="protein sequence ID" value="RJY29885.1"/>
    <property type="molecule type" value="Genomic_DNA"/>
</dbReference>
<keyword evidence="1" id="KW-0812">Transmembrane</keyword>
<dbReference type="GO" id="GO:0005886">
    <property type="term" value="C:plasma membrane"/>
    <property type="evidence" value="ECO:0007669"/>
    <property type="project" value="TreeGrafter"/>
</dbReference>
<evidence type="ECO:0000313" key="4">
    <source>
        <dbReference type="Proteomes" id="UP000277145"/>
    </source>
</evidence>
<dbReference type="OMA" id="CNTTINL"/>
<dbReference type="GO" id="GO:0090313">
    <property type="term" value="P:regulation of protein targeting to membrane"/>
    <property type="evidence" value="ECO:0007669"/>
    <property type="project" value="TreeGrafter"/>
</dbReference>
<dbReference type="InterPro" id="IPR052894">
    <property type="entry name" value="AsmA-related"/>
</dbReference>
<feature type="domain" description="AsmA" evidence="2">
    <location>
        <begin position="244"/>
        <end position="420"/>
    </location>
</feature>
<dbReference type="Pfam" id="PF05170">
    <property type="entry name" value="AsmA"/>
    <property type="match status" value="2"/>
</dbReference>
<dbReference type="InterPro" id="IPR007844">
    <property type="entry name" value="AsmA"/>
</dbReference>
<evidence type="ECO:0000259" key="2">
    <source>
        <dbReference type="Pfam" id="PF05170"/>
    </source>
</evidence>
<feature type="domain" description="AsmA" evidence="2">
    <location>
        <begin position="10"/>
        <end position="218"/>
    </location>
</feature>
<dbReference type="AlphaFoldDB" id="A0A3A6V2W1"/>
<dbReference type="Proteomes" id="UP000277145">
    <property type="component" value="Unassembled WGS sequence"/>
</dbReference>
<evidence type="ECO:0000256" key="1">
    <source>
        <dbReference type="SAM" id="Phobius"/>
    </source>
</evidence>
<proteinExistence type="predicted"/>
<dbReference type="PANTHER" id="PTHR30441">
    <property type="entry name" value="DUF748 DOMAIN-CONTAINING PROTEIN"/>
    <property type="match status" value="1"/>
</dbReference>
<feature type="transmembrane region" description="Helical" evidence="1">
    <location>
        <begin position="12"/>
        <end position="35"/>
    </location>
</feature>
<dbReference type="PANTHER" id="PTHR30441:SF8">
    <property type="entry name" value="DUF748 DOMAIN-CONTAINING PROTEIN"/>
    <property type="match status" value="1"/>
</dbReference>
<keyword evidence="1" id="KW-1133">Transmembrane helix</keyword>